<dbReference type="PANTHER" id="PTHR43373">
    <property type="entry name" value="NA(+)/H(+) ANTIPORTER SUBUNIT"/>
    <property type="match status" value="1"/>
</dbReference>
<keyword evidence="3" id="KW-1003">Cell membrane</keyword>
<comment type="subcellular location">
    <subcellularLocation>
        <location evidence="1">Cell membrane</location>
        <topology evidence="1">Multi-pass membrane protein</topology>
    </subcellularLocation>
</comment>
<dbReference type="Pfam" id="PF20501">
    <property type="entry name" value="MbhE"/>
    <property type="match status" value="1"/>
</dbReference>
<feature type="domain" description="MrpA C-terminal/MbhE" evidence="9">
    <location>
        <begin position="106"/>
        <end position="158"/>
    </location>
</feature>
<feature type="transmembrane region" description="Helical" evidence="7">
    <location>
        <begin position="12"/>
        <end position="32"/>
    </location>
</feature>
<gene>
    <name evidence="10" type="ORF">METZ01_LOCUS78817</name>
</gene>
<evidence type="ECO:0000256" key="1">
    <source>
        <dbReference type="ARBA" id="ARBA00004651"/>
    </source>
</evidence>
<evidence type="ECO:0000313" key="10">
    <source>
        <dbReference type="EMBL" id="SVA25963.1"/>
    </source>
</evidence>
<dbReference type="Gene3D" id="1.20.120.1200">
    <property type="entry name" value="NADH-ubiquinone/plastoquinone oxidoreductase chain 6, subunit NuoJ"/>
    <property type="match status" value="1"/>
</dbReference>
<accession>A0A381UGX0</accession>
<feature type="transmembrane region" description="Helical" evidence="7">
    <location>
        <begin position="38"/>
        <end position="60"/>
    </location>
</feature>
<dbReference type="InterPro" id="IPR046806">
    <property type="entry name" value="MrpA_C/MbhE"/>
</dbReference>
<keyword evidence="6 7" id="KW-0472">Membrane</keyword>
<dbReference type="EMBL" id="UINC01006179">
    <property type="protein sequence ID" value="SVA25963.1"/>
    <property type="molecule type" value="Genomic_DNA"/>
</dbReference>
<name>A0A381UGX0_9ZZZZ</name>
<evidence type="ECO:0000256" key="4">
    <source>
        <dbReference type="ARBA" id="ARBA00022692"/>
    </source>
</evidence>
<keyword evidence="4 7" id="KW-0812">Transmembrane</keyword>
<evidence type="ECO:0000259" key="9">
    <source>
        <dbReference type="Pfam" id="PF20501"/>
    </source>
</evidence>
<evidence type="ECO:0000256" key="7">
    <source>
        <dbReference type="SAM" id="Phobius"/>
    </source>
</evidence>
<organism evidence="10">
    <name type="scientific">marine metagenome</name>
    <dbReference type="NCBI Taxonomy" id="408172"/>
    <lineage>
        <taxon>unclassified sequences</taxon>
        <taxon>metagenomes</taxon>
        <taxon>ecological metagenomes</taxon>
    </lineage>
</organism>
<keyword evidence="2" id="KW-0813">Transport</keyword>
<dbReference type="InterPro" id="IPR042106">
    <property type="entry name" value="Nuo/plastoQ_OxRdtase_6_NuoJ"/>
</dbReference>
<proteinExistence type="predicted"/>
<evidence type="ECO:0000256" key="2">
    <source>
        <dbReference type="ARBA" id="ARBA00022448"/>
    </source>
</evidence>
<evidence type="ECO:0000259" key="8">
    <source>
        <dbReference type="Pfam" id="PF13244"/>
    </source>
</evidence>
<evidence type="ECO:0000256" key="5">
    <source>
        <dbReference type="ARBA" id="ARBA00022989"/>
    </source>
</evidence>
<sequence length="164" mass="17556">MALGAVFVRDLLSGVLILAAYSFFLALLWAGLGAVDVAFTEAVVGAGLSTVFFLVALFLTSHEEKVRKQLQVKIMALGSLGCLGFLLLFGSVDLPVVGDPESLPSKHVSSHYLRKSLEETDTPNVVTAVLADYRGFDTLGEATVIFTAGVACWMLLRRKDDSST</sequence>
<evidence type="ECO:0000256" key="3">
    <source>
        <dbReference type="ARBA" id="ARBA00022475"/>
    </source>
</evidence>
<feature type="transmembrane region" description="Helical" evidence="7">
    <location>
        <begin position="139"/>
        <end position="156"/>
    </location>
</feature>
<protein>
    <submittedName>
        <fullName evidence="10">Uncharacterized protein</fullName>
    </submittedName>
</protein>
<dbReference type="GO" id="GO:0005886">
    <property type="term" value="C:plasma membrane"/>
    <property type="evidence" value="ECO:0007669"/>
    <property type="project" value="UniProtKB-SubCell"/>
</dbReference>
<dbReference type="Pfam" id="PF13244">
    <property type="entry name" value="MbhD"/>
    <property type="match status" value="1"/>
</dbReference>
<feature type="transmembrane region" description="Helical" evidence="7">
    <location>
        <begin position="72"/>
        <end position="92"/>
    </location>
</feature>
<reference evidence="10" key="1">
    <citation type="submission" date="2018-05" db="EMBL/GenBank/DDBJ databases">
        <authorList>
            <person name="Lanie J.A."/>
            <person name="Ng W.-L."/>
            <person name="Kazmierczak K.M."/>
            <person name="Andrzejewski T.M."/>
            <person name="Davidsen T.M."/>
            <person name="Wayne K.J."/>
            <person name="Tettelin H."/>
            <person name="Glass J.I."/>
            <person name="Rusch D."/>
            <person name="Podicherti R."/>
            <person name="Tsui H.-C.T."/>
            <person name="Winkler M.E."/>
        </authorList>
    </citation>
    <scope>NUCLEOTIDE SEQUENCE</scope>
</reference>
<evidence type="ECO:0000256" key="6">
    <source>
        <dbReference type="ARBA" id="ARBA00023136"/>
    </source>
</evidence>
<dbReference type="PANTHER" id="PTHR43373:SF1">
    <property type="entry name" value="NA(+)_H(+) ANTIPORTER SUBUNIT A"/>
    <property type="match status" value="1"/>
</dbReference>
<dbReference type="InterPro" id="IPR025383">
    <property type="entry name" value="MrpA_C/MbhD"/>
</dbReference>
<dbReference type="NCBIfam" id="NF009159">
    <property type="entry name" value="PRK12504.1"/>
    <property type="match status" value="1"/>
</dbReference>
<keyword evidence="5 7" id="KW-1133">Transmembrane helix</keyword>
<feature type="domain" description="MrpA C-terminal/MbhD" evidence="8">
    <location>
        <begin position="2"/>
        <end position="60"/>
    </location>
</feature>
<dbReference type="InterPro" id="IPR050616">
    <property type="entry name" value="CPA3_Na-H_Antiporter_A"/>
</dbReference>
<dbReference type="AlphaFoldDB" id="A0A381UGX0"/>